<dbReference type="OrthoDB" id="7069425at2"/>
<dbReference type="SUPFAM" id="SSF55874">
    <property type="entry name" value="ATPase domain of HSP90 chaperone/DNA topoisomerase II/histidine kinase"/>
    <property type="match status" value="1"/>
</dbReference>
<evidence type="ECO:0000313" key="3">
    <source>
        <dbReference type="Proteomes" id="UP000286598"/>
    </source>
</evidence>
<dbReference type="EMBL" id="QRNO01000020">
    <property type="protein sequence ID" value="RHK51144.1"/>
    <property type="molecule type" value="Genomic_DNA"/>
</dbReference>
<name>A0A415GN85_9BACT</name>
<feature type="compositionally biased region" description="Basic and acidic residues" evidence="1">
    <location>
        <begin position="13"/>
        <end position="23"/>
    </location>
</feature>
<evidence type="ECO:0000256" key="1">
    <source>
        <dbReference type="SAM" id="MobiDB-lite"/>
    </source>
</evidence>
<dbReference type="NCBIfam" id="NF047352">
    <property type="entry name" value="P_loop_sacsin"/>
    <property type="match status" value="1"/>
</dbReference>
<accession>A0A415GN85</accession>
<dbReference type="InterPro" id="IPR036890">
    <property type="entry name" value="HATPase_C_sf"/>
</dbReference>
<feature type="region of interest" description="Disordered" evidence="1">
    <location>
        <begin position="1"/>
        <end position="23"/>
    </location>
</feature>
<keyword evidence="3" id="KW-1185">Reference proteome</keyword>
<sequence>MTQEEYLASVQKSQEEAHDETTWGKPARDIITGIGNNGGIRPVRAIWELVQNARDVVCDGKRAKIVFTRNDNSLDFIHDGIPFTHKTIEALIMQTSSKVSSNNVQVGQYGTGFLTTHLFGLKFKLTAPLLTSEQFPRYYKISDFEIDRSATDKEVMREKLKAQWNETQNWGKDFSQTTEKPFEHTQFSYQHEGKQAQLNAESAFKDAPDMVPFVLSINSNVESICFDDKLTGEKVTYVRERKEMDFVENLTDGKICKTKVHRTKNTNAGENDKDYYIYCIISNEETDNEPKRSKVVVTLPITEDEDGALRVIRFDKTLPQVYIYLPLLGTEEWGFNYLLHSSLFTCDKDSRDSLRLVGNGQNNDDQAVANRSIIDLANKLICQFIDKKVTILRDAKYLCRASFKTRQADNKLSEYYSTLQAFWRNKFENLCIVDGTDSAKHFVSETKVLDETLAKDCEEDSELLDAIYGLFAKLNTWIVPKKEDMVYWSNTINRWYQDEEEKNGHQFTITSLAAVISKLTIAASDLSWLHKIDKYIFDYQDGLLDTYTLIPNEVLKLQKKAHLMKPADFDNVVKEALSLMDTDTVDNFAHSDFFDVVNDTVFDYAKAKESITNYINNHNTEQNGVRGSIMTYKQHDLQYPQSAQLFNASNYETKKLSDDAVAVILNLYKSLLPEDSEAISAKLLPVIAEFYEISLQKNVVRLNKKYDLDVRQFYTTLIYDSLFKFTLMSDKITKATWVKQMVELVYSYSDTKSYLSYYQVYPDQQGNYKYAEWLKKKSPALPVRALEIYDTIINKVTDINRSSSIKKDIVDEDYSKWFVGTNVLEGHVQCQEIEKEVQNKGYSITTYEHQKLIVEIIEKLTNGGIESEQWHALFSDIDNKKGQIMFSIIQSQTKKDSIFTLMKVEDDSKLKAIANLVNDPDFDHILRLSKEIIDQEAREANDFYFKKELGNYVEDILLKELNEELGENVLEIPEPVTNEQGGQDLILRLNGNDFYYFEIKSRWTSNRSVLMSTMQHRRSYENSDNYALLATDMVGYDMDRVRRHEYPSFDEIKPRIAVLDNIGKLNERLKDATQNNDDKVHIAGGYQVLVSQDVILNEGKTFESFIDSLKDKIRQELQRQKSAS</sequence>
<gene>
    <name evidence="2" type="ORF">DW060_05475</name>
</gene>
<comment type="caution">
    <text evidence="2">The sequence shown here is derived from an EMBL/GenBank/DDBJ whole genome shotgun (WGS) entry which is preliminary data.</text>
</comment>
<evidence type="ECO:0000313" key="2">
    <source>
        <dbReference type="EMBL" id="RHK51144.1"/>
    </source>
</evidence>
<dbReference type="Proteomes" id="UP000286598">
    <property type="component" value="Unassembled WGS sequence"/>
</dbReference>
<proteinExistence type="predicted"/>
<dbReference type="AlphaFoldDB" id="A0A415GN85"/>
<reference evidence="2 3" key="1">
    <citation type="submission" date="2018-08" db="EMBL/GenBank/DDBJ databases">
        <title>A genome reference for cultivated species of the human gut microbiota.</title>
        <authorList>
            <person name="Zou Y."/>
            <person name="Xue W."/>
            <person name="Luo G."/>
        </authorList>
    </citation>
    <scope>NUCLEOTIDE SEQUENCE [LARGE SCALE GENOMIC DNA]</scope>
    <source>
        <strain evidence="2 3">AF42-9</strain>
    </source>
</reference>
<protein>
    <recommendedName>
        <fullName evidence="4">DUF3883 domain-containing protein</fullName>
    </recommendedName>
</protein>
<evidence type="ECO:0008006" key="4">
    <source>
        <dbReference type="Google" id="ProtNLM"/>
    </source>
</evidence>
<organism evidence="2 3">
    <name type="scientific">Leyella stercorea</name>
    <dbReference type="NCBI Taxonomy" id="363265"/>
    <lineage>
        <taxon>Bacteria</taxon>
        <taxon>Pseudomonadati</taxon>
        <taxon>Bacteroidota</taxon>
        <taxon>Bacteroidia</taxon>
        <taxon>Bacteroidales</taxon>
        <taxon>Prevotellaceae</taxon>
        <taxon>Leyella</taxon>
    </lineage>
</organism>